<comment type="catalytic activity">
    <reaction evidence="15">
        <text>a 2'-deoxyribonucleoside 5'-diphosphate + [thioredoxin]-disulfide + H2O = a ribonucleoside 5'-diphosphate + [thioredoxin]-dithiol</text>
        <dbReference type="Rhea" id="RHEA:23252"/>
        <dbReference type="Rhea" id="RHEA-COMP:10698"/>
        <dbReference type="Rhea" id="RHEA-COMP:10700"/>
        <dbReference type="ChEBI" id="CHEBI:15377"/>
        <dbReference type="ChEBI" id="CHEBI:29950"/>
        <dbReference type="ChEBI" id="CHEBI:50058"/>
        <dbReference type="ChEBI" id="CHEBI:57930"/>
        <dbReference type="ChEBI" id="CHEBI:73316"/>
        <dbReference type="EC" id="1.17.4.1"/>
    </reaction>
</comment>
<evidence type="ECO:0000256" key="11">
    <source>
        <dbReference type="ARBA" id="ARBA00023157"/>
    </source>
</evidence>
<keyword evidence="10 17" id="KW-0560">Oxidoreductase</keyword>
<dbReference type="Pfam" id="PF02867">
    <property type="entry name" value="Ribonuc_red_lgC"/>
    <property type="match status" value="3"/>
</dbReference>
<evidence type="ECO:0000256" key="2">
    <source>
        <dbReference type="ARBA" id="ARBA00007405"/>
    </source>
</evidence>
<comment type="caution">
    <text evidence="17">The sequence shown here is derived from an EMBL/GenBank/DDBJ whole genome shotgun (WGS) entry which is preliminary data.</text>
</comment>
<dbReference type="GO" id="GO:0031419">
    <property type="term" value="F:cobalamin binding"/>
    <property type="evidence" value="ECO:0007669"/>
    <property type="project" value="UniProtKB-KW"/>
</dbReference>
<organism evidence="17">
    <name type="scientific">mine drainage metagenome</name>
    <dbReference type="NCBI Taxonomy" id="410659"/>
    <lineage>
        <taxon>unclassified sequences</taxon>
        <taxon>metagenomes</taxon>
        <taxon>ecological metagenomes</taxon>
    </lineage>
</organism>
<dbReference type="NCBIfam" id="TIGR01443">
    <property type="entry name" value="intein_Cterm"/>
    <property type="match status" value="1"/>
</dbReference>
<dbReference type="InterPro" id="IPR003587">
    <property type="entry name" value="Hint_dom_N"/>
</dbReference>
<dbReference type="Gene3D" id="3.10.28.10">
    <property type="entry name" value="Homing endonucleases"/>
    <property type="match status" value="1"/>
</dbReference>
<evidence type="ECO:0000256" key="10">
    <source>
        <dbReference type="ARBA" id="ARBA00023002"/>
    </source>
</evidence>
<keyword evidence="8" id="KW-0068">Autocatalytic cleavage</keyword>
<evidence type="ECO:0000313" key="17">
    <source>
        <dbReference type="EMBL" id="CBH74722.1"/>
    </source>
</evidence>
<accession>E6PE37</accession>
<dbReference type="InterPro" id="IPR029072">
    <property type="entry name" value="YebC-like"/>
</dbReference>
<dbReference type="InterPro" id="IPR027434">
    <property type="entry name" value="Homing_endonucl"/>
</dbReference>
<dbReference type="PROSITE" id="PS50818">
    <property type="entry name" value="INTEIN_C_TER"/>
    <property type="match status" value="1"/>
</dbReference>
<dbReference type="GO" id="GO:0004519">
    <property type="term" value="F:endonuclease activity"/>
    <property type="evidence" value="ECO:0007669"/>
    <property type="project" value="InterPro"/>
</dbReference>
<comment type="function">
    <text evidence="13">Catalyzes the reduction of ribonucleotides to deoxyribonucleotides. May function to provide a pool of deoxyribonucleotide precursors for DNA repair during oxygen limitation and/or for immediate growth after restoration of oxygen.</text>
</comment>
<keyword evidence="6" id="KW-0237">DNA synthesis</keyword>
<dbReference type="EMBL" id="CABL01000002">
    <property type="protein sequence ID" value="CBH74722.1"/>
    <property type="molecule type" value="Genomic_DNA"/>
</dbReference>
<keyword evidence="5" id="KW-0846">Cobalamin</keyword>
<keyword evidence="9" id="KW-0651">Protein splicing</keyword>
<comment type="cofactor">
    <cofactor evidence="1">
        <name>adenosylcob(III)alamin</name>
        <dbReference type="ChEBI" id="CHEBI:18408"/>
    </cofactor>
</comment>
<dbReference type="GO" id="GO:0050897">
    <property type="term" value="F:cobalt ion binding"/>
    <property type="evidence" value="ECO:0007669"/>
    <property type="project" value="InterPro"/>
</dbReference>
<dbReference type="Pfam" id="PF14528">
    <property type="entry name" value="LAGLIDADG_3"/>
    <property type="match status" value="1"/>
</dbReference>
<dbReference type="EC" id="1.17.4.1" evidence="3"/>
<reference evidence="17" key="1">
    <citation type="submission" date="2009-10" db="EMBL/GenBank/DDBJ databases">
        <title>Diversity of trophic interactions inside an arsenic-rich microbial ecosystem.</title>
        <authorList>
            <person name="Bertin P.N."/>
            <person name="Heinrich-Salmeron A."/>
            <person name="Pelletier E."/>
            <person name="Goulhen-Chollet F."/>
            <person name="Arsene-Ploetze F."/>
            <person name="Gallien S."/>
            <person name="Calteau A."/>
            <person name="Vallenet D."/>
            <person name="Casiot C."/>
            <person name="Chane-Woon-Ming B."/>
            <person name="Giloteaux L."/>
            <person name="Barakat M."/>
            <person name="Bonnefoy V."/>
            <person name="Bruneel O."/>
            <person name="Chandler M."/>
            <person name="Cleiss J."/>
            <person name="Duran R."/>
            <person name="Elbaz-Poulichet F."/>
            <person name="Fonknechten N."/>
            <person name="Lauga B."/>
            <person name="Mornico D."/>
            <person name="Ortet P."/>
            <person name="Schaeffer C."/>
            <person name="Siguier P."/>
            <person name="Alexander Thil Smith A."/>
            <person name="Van Dorsselaer A."/>
            <person name="Weissenbach J."/>
            <person name="Medigue C."/>
            <person name="Le Paslier D."/>
        </authorList>
    </citation>
    <scope>NUCLEOTIDE SEQUENCE</scope>
</reference>
<feature type="domain" description="DOD-type homing endonuclease" evidence="16">
    <location>
        <begin position="816"/>
        <end position="957"/>
    </location>
</feature>
<dbReference type="SUPFAM" id="SSF55608">
    <property type="entry name" value="Homing endonucleases"/>
    <property type="match status" value="1"/>
</dbReference>
<dbReference type="InterPro" id="IPR004042">
    <property type="entry name" value="Intein_endonuc_central"/>
</dbReference>
<evidence type="ECO:0000256" key="9">
    <source>
        <dbReference type="ARBA" id="ARBA00023000"/>
    </source>
</evidence>
<dbReference type="Gene3D" id="2.170.16.10">
    <property type="entry name" value="Hedgehog/Intein (Hint) domain"/>
    <property type="match status" value="2"/>
</dbReference>
<dbReference type="PANTHER" id="PTHR43371:SF1">
    <property type="entry name" value="RIBONUCLEOSIDE-DIPHOSPHATE REDUCTASE"/>
    <property type="match status" value="1"/>
</dbReference>
<comment type="similarity">
    <text evidence="2">Belongs to the ribonucleoside diphosphate reductase class-2 family.</text>
</comment>
<sequence>MKFARLYSVAGEPYAGVAFEPRTSRIVNPNGSVIFEAKDIMVPAAWSQVAVDVLAQKYCRKAGVPTRRKRIAEEGVPEWLWRSAPDEEALAALPRDEQFGAELDARDVFNRLAGCWAYWGWKHDYFDSEADARTYYDEMCSMLARQVGAPNSPQWFNTGLHWAYGISGPAQGHYFVDPRSAELTRSTSAYEHPAPHACFIQSVSDDLVNEGGIMDLWVREARIFKYGSGSGSNFSNVRGSGEKLSGGGSSSGLMSFLRVGDRAAGAIKSGGTTRRAAKMVVLNADHPDIEQFVSWKVTEEQKVADLVVGSMLCERKLNAIMKAAHAEHIPEQARLDPQLNPDLRQALREALGAGVPQGNIAQALDYAKQGYTSMQVPIYDVNWDGDAYGTVSGQNSNNTVRLGNEFFTKLDAGADWNLIRRTDGGVAKSFPASDLWERIALAAWQCADPGLQFDDTINEWHTCPSDGRINASNPCSEYLFLDDTACNLASLNLATFLDANGEFDSSRFAQACRIWTFTLEISVLMAQFPSYTIAQKSYDFRTLGLGYANLGTLLMHMGLAYDSPEGLGWCAAISALMTGAAYRCSAEMAEELGAFPRYKPNADSMLRVIRNHRRAAYQTPAGEYEGLRVSPVTHAPSLFTQSTWALARKMWDDALSIGEVHGYRNAQVTVIAPTGCLVGTTLVSTNRGLQRLDRLGNVDGAKWQDIDFRVLTDDGEQRATKFFINGISPTRRITTANGYVIQGTPEHRVKIVDPATSQLVWKRLAEVAPEDTVALSMGTLVGEPNVVTLPPLGEEYWTADYTTKVPRTLTSDLAELVGYFMGDGSLHAKGLRLCVAAEDTDVCDHLAALSRSLFNIEPKFTVKGNYIELAIHSVELVNWWEACGFMKLAPSPDHRGKGYTPRIPDAILATNDAATYGAFLRGVFEADGTVNNGTASVTTARSSFADELRTLLLALGIPTSTKIDTSGWGQSDLFVLRVRNAAYARHFMDAVGFIGKRKAESVHFSDTWQGTKGDRVFLPASLIDRIVPKESDLYRRATTYRSRHEGALSRATVTTLLERTHLPELQSAPSFFYDSVTSNDDGGEQLTYDLSVPANVTYVANGFISHNTIGLVMDCDTTGIEPDFALVKFKKLAGGGYFKIVNQSVAPALRKLGYSEEQIAKIETYAKGTASFEGAPHINRATLRAKGFDDATIAKIEGSLAGAFELPFVFNKFVLGEEFCTKTLGLSAEQLDDWSFSILRDGLGFSNRQIEEASAYICGRMTLEGAPDLKDEHLPVFDCATPCGKYGTRYIRPLAHVDMMAAAQPFVSGAISKTINLPQTATIADVKEAYRYSWEKMIKAVALYRDGSKLSQPLAASYDLSGEIEAEEAPTQPYHTPVQIAEKLVYRYIAKRRRMPERRSGYTQKAIVGGHKVYLRTGEYENGQLGEIFIDMHKEGAAFRSLMNNFAIAISLGLQYGVPLEEFVEAFTFTRFEPNGPVAGHDHIKMATSLLDYVFRELAVSYLGRYDLAHVAPSMEMDAMGVDAAESKEEYLAEEPGPTNVRQAGVAERLHPVSTHLHPEAPQGSYGAATLTATAPSPQSVGTAVVERPQYAAVNAAKAKGYTGNACSECGQLTMVRNGSCEKCDSCGATSGCS</sequence>
<evidence type="ECO:0000256" key="7">
    <source>
        <dbReference type="ARBA" id="ARBA00022741"/>
    </source>
</evidence>
<dbReference type="PRINTS" id="PR00379">
    <property type="entry name" value="INTEIN"/>
</dbReference>
<evidence type="ECO:0000256" key="12">
    <source>
        <dbReference type="ARBA" id="ARBA00023285"/>
    </source>
</evidence>
<dbReference type="Pfam" id="PF08471">
    <property type="entry name" value="Ribonuc_red_2_N"/>
    <property type="match status" value="1"/>
</dbReference>
<dbReference type="Pfam" id="PF12637">
    <property type="entry name" value="TSCPD"/>
    <property type="match status" value="1"/>
</dbReference>
<dbReference type="SMART" id="SM00306">
    <property type="entry name" value="HintN"/>
    <property type="match status" value="1"/>
</dbReference>
<dbReference type="PRINTS" id="PR01183">
    <property type="entry name" value="RIBORDTASEM1"/>
</dbReference>
<name>E6PE37_9ZZZZ</name>
<evidence type="ECO:0000256" key="13">
    <source>
        <dbReference type="ARBA" id="ARBA00025437"/>
    </source>
</evidence>
<evidence type="ECO:0000256" key="15">
    <source>
        <dbReference type="ARBA" id="ARBA00047754"/>
    </source>
</evidence>
<dbReference type="GO" id="GO:0071897">
    <property type="term" value="P:DNA biosynthetic process"/>
    <property type="evidence" value="ECO:0007669"/>
    <property type="project" value="UniProtKB-KW"/>
</dbReference>
<dbReference type="InterPro" id="IPR036844">
    <property type="entry name" value="Hint_dom_sf"/>
</dbReference>
<dbReference type="PROSITE" id="PS50817">
    <property type="entry name" value="INTEIN_N_TER"/>
    <property type="match status" value="1"/>
</dbReference>
<dbReference type="Gene3D" id="3.20.70.20">
    <property type="match status" value="4"/>
</dbReference>
<evidence type="ECO:0000256" key="8">
    <source>
        <dbReference type="ARBA" id="ARBA00022813"/>
    </source>
</evidence>
<dbReference type="GO" id="GO:0004748">
    <property type="term" value="F:ribonucleoside-diphosphate reductase activity, thioredoxin disulfide as acceptor"/>
    <property type="evidence" value="ECO:0007669"/>
    <property type="project" value="UniProtKB-EC"/>
</dbReference>
<evidence type="ECO:0000256" key="4">
    <source>
        <dbReference type="ARBA" id="ARBA00014409"/>
    </source>
</evidence>
<dbReference type="InterPro" id="IPR000788">
    <property type="entry name" value="RNR_lg_C"/>
</dbReference>
<keyword evidence="7" id="KW-0547">Nucleotide-binding</keyword>
<dbReference type="PANTHER" id="PTHR43371">
    <property type="entry name" value="VITAMIN B12-DEPENDENT RIBONUCLEOTIDE REDUCTASE"/>
    <property type="match status" value="1"/>
</dbReference>
<keyword evidence="11" id="KW-1015">Disulfide bond</keyword>
<dbReference type="InterPro" id="IPR006142">
    <property type="entry name" value="INTEIN"/>
</dbReference>
<dbReference type="SUPFAM" id="SSF51998">
    <property type="entry name" value="PFL-like glycyl radical enzymes"/>
    <property type="match status" value="2"/>
</dbReference>
<protein>
    <recommendedName>
        <fullName evidence="4">Vitamin B12-dependent ribonucleotide reductase</fullName>
        <ecNumber evidence="3">1.17.4.1</ecNumber>
    </recommendedName>
    <alternativeName>
        <fullName evidence="14">Ribonucleoside-diphosphate reductase NrdJ</fullName>
    </alternativeName>
</protein>
<dbReference type="GO" id="GO:0000166">
    <property type="term" value="F:nucleotide binding"/>
    <property type="evidence" value="ECO:0007669"/>
    <property type="project" value="UniProtKB-KW"/>
</dbReference>
<evidence type="ECO:0000256" key="1">
    <source>
        <dbReference type="ARBA" id="ARBA00001922"/>
    </source>
</evidence>
<dbReference type="InterPro" id="IPR006141">
    <property type="entry name" value="Intein_N"/>
</dbReference>
<dbReference type="InterPro" id="IPR013678">
    <property type="entry name" value="RNR_2_N"/>
</dbReference>
<dbReference type="InterPro" id="IPR024434">
    <property type="entry name" value="TSCPD_dom"/>
</dbReference>
<dbReference type="SUPFAM" id="SSF75625">
    <property type="entry name" value="YebC-like"/>
    <property type="match status" value="1"/>
</dbReference>
<evidence type="ECO:0000256" key="3">
    <source>
        <dbReference type="ARBA" id="ARBA00012274"/>
    </source>
</evidence>
<evidence type="ECO:0000256" key="5">
    <source>
        <dbReference type="ARBA" id="ARBA00022628"/>
    </source>
</evidence>
<dbReference type="InterPro" id="IPR030934">
    <property type="entry name" value="Intein_C"/>
</dbReference>
<dbReference type="SUPFAM" id="SSF51294">
    <property type="entry name" value="Hedgehog/intein (Hint) domain"/>
    <property type="match status" value="1"/>
</dbReference>
<gene>
    <name evidence="17" type="ORF">CARN1_1825</name>
</gene>
<dbReference type="GO" id="GO:0016539">
    <property type="term" value="P:intein-mediated protein splicing"/>
    <property type="evidence" value="ECO:0007669"/>
    <property type="project" value="InterPro"/>
</dbReference>
<dbReference type="CDD" id="cd02888">
    <property type="entry name" value="RNR_II_dimer"/>
    <property type="match status" value="1"/>
</dbReference>
<evidence type="ECO:0000256" key="6">
    <source>
        <dbReference type="ARBA" id="ARBA00022634"/>
    </source>
</evidence>
<proteinExistence type="inferred from homology"/>
<keyword evidence="12" id="KW-0170">Cobalt</keyword>
<dbReference type="InterPro" id="IPR013344">
    <property type="entry name" value="RNR_NrdJ/NrdZ"/>
</dbReference>
<dbReference type="PROSITE" id="PS50819">
    <property type="entry name" value="INTEIN_ENDONUCLEASE"/>
    <property type="match status" value="1"/>
</dbReference>
<dbReference type="InterPro" id="IPR050862">
    <property type="entry name" value="RdRp_reductase_class-2"/>
</dbReference>
<dbReference type="InterPro" id="IPR004860">
    <property type="entry name" value="LAGLIDADG_dom"/>
</dbReference>
<evidence type="ECO:0000259" key="16">
    <source>
        <dbReference type="PROSITE" id="PS50819"/>
    </source>
</evidence>
<evidence type="ECO:0000256" key="14">
    <source>
        <dbReference type="ARBA" id="ARBA00033050"/>
    </source>
</evidence>